<keyword evidence="2" id="KW-0238">DNA-binding</keyword>
<dbReference type="PROSITE" id="PS50043">
    <property type="entry name" value="HTH_LUXR_2"/>
    <property type="match status" value="1"/>
</dbReference>
<dbReference type="PANTHER" id="PTHR44688">
    <property type="entry name" value="DNA-BINDING TRANSCRIPTIONAL ACTIVATOR DEVR_DOSR"/>
    <property type="match status" value="1"/>
</dbReference>
<dbReference type="Gene3D" id="1.10.10.10">
    <property type="entry name" value="Winged helix-like DNA-binding domain superfamily/Winged helix DNA-binding domain"/>
    <property type="match status" value="1"/>
</dbReference>
<dbReference type="InterPro" id="IPR041617">
    <property type="entry name" value="TPR_MalT"/>
</dbReference>
<dbReference type="InterPro" id="IPR036388">
    <property type="entry name" value="WH-like_DNA-bd_sf"/>
</dbReference>
<dbReference type="PROSITE" id="PS00622">
    <property type="entry name" value="HTH_LUXR_1"/>
    <property type="match status" value="1"/>
</dbReference>
<evidence type="ECO:0000313" key="5">
    <source>
        <dbReference type="EMBL" id="PLP98528.1"/>
    </source>
</evidence>
<dbReference type="CDD" id="cd06170">
    <property type="entry name" value="LuxR_C_like"/>
    <property type="match status" value="1"/>
</dbReference>
<dbReference type="AlphaFoldDB" id="A0A2N5C8G9"/>
<evidence type="ECO:0000256" key="2">
    <source>
        <dbReference type="ARBA" id="ARBA00023125"/>
    </source>
</evidence>
<dbReference type="GO" id="GO:0003677">
    <property type="term" value="F:DNA binding"/>
    <property type="evidence" value="ECO:0007669"/>
    <property type="project" value="UniProtKB-KW"/>
</dbReference>
<evidence type="ECO:0000313" key="6">
    <source>
        <dbReference type="Proteomes" id="UP000234341"/>
    </source>
</evidence>
<dbReference type="InterPro" id="IPR000792">
    <property type="entry name" value="Tscrpt_reg_LuxR_C"/>
</dbReference>
<dbReference type="Pfam" id="PF17874">
    <property type="entry name" value="TPR_MalT"/>
    <property type="match status" value="1"/>
</dbReference>
<dbReference type="PRINTS" id="PR00038">
    <property type="entry name" value="HTHLUXR"/>
</dbReference>
<dbReference type="Gene3D" id="3.40.50.300">
    <property type="entry name" value="P-loop containing nucleotide triphosphate hydrolases"/>
    <property type="match status" value="1"/>
</dbReference>
<evidence type="ECO:0000256" key="3">
    <source>
        <dbReference type="ARBA" id="ARBA00023163"/>
    </source>
</evidence>
<proteinExistence type="predicted"/>
<evidence type="ECO:0000259" key="4">
    <source>
        <dbReference type="PROSITE" id="PS50043"/>
    </source>
</evidence>
<dbReference type="Gene3D" id="1.25.40.10">
    <property type="entry name" value="Tetratricopeptide repeat domain"/>
    <property type="match status" value="1"/>
</dbReference>
<dbReference type="SUPFAM" id="SSF52540">
    <property type="entry name" value="P-loop containing nucleoside triphosphate hydrolases"/>
    <property type="match status" value="1"/>
</dbReference>
<dbReference type="GO" id="GO:0006355">
    <property type="term" value="P:regulation of DNA-templated transcription"/>
    <property type="evidence" value="ECO:0007669"/>
    <property type="project" value="InterPro"/>
</dbReference>
<dbReference type="InterPro" id="IPR011990">
    <property type="entry name" value="TPR-like_helical_dom_sf"/>
</dbReference>
<gene>
    <name evidence="5" type="ORF">CYJ10_21855</name>
</gene>
<sequence>MPRSSLAVAAQQPQWPPALIHTKLAPPRTRHYIKRQRAIALLRSGLERKLTALTAPAGFGKTSLLSEWKAVLAEEGWAVGWLSIDRDDDDLFQFGAYLLAAARDAFNEVSSETGGDALAEVGSSVVCRLEPDPLAPADAMFADLLNAVAAQPRRMVLVLDDFDRLVSPTIHEAVFRLLRYAPENLHLLIAGRGEPAFPLSYFEARGQLLKLDAEALRFDSAETRAFLSAVAGRVPSPAQTEVLLQATEGWVAGLQLASFAWSADDSSGVPADRLPFARRSIEAYLNENVFVHIPEPLQAFLLQTSVLERMSVPLCNAVVGTDTAHASLDWLVARNMFVRLLDAEGHWYRFHALFAGYLRKRLVREQPHLVAELHRRASEWFASQSLWAEAVKHALAAGDVDRAAGWVEECAMHLVEASDVRIVLSWVAKLPPEAVRGRLRLRLAHAWALALTMETVAAKAALQAVEDDIECGRLPVTEVVRVELEAVKALIAGLSDESQRSLEMGRNVLELGPAAGSWAEGIGLTTLIFGLSYASGFDSVERLRHKLTFGIAAEAPIYALVYRQSMIGLSLFVEGRLGEAVETLEDVLRESNARAGRQSAASVLPVGYLAAIHYEWNDLARVAELLEGRLEIALQSCSLGPLVGFCVTLARLQLLAGKQDEAYRMLEDAEAVARSRQWIRMQVACKAEAIRISIRSGDMGRAARIGHELETLMGPKPPTLQGSYLETWQRFQVAHCRLLVACGRPDDAAHILQGVQAELRATGMQYLTAQISVVLAVALHSAGHGAEALQAMAAAVAYGQRNGLHRVFLDAGPVAREILNGLRQQASPLEDVEPWYVNGLCAGFDAKASAPDVVSNAVSQYQPEPMTGSRLSAREVEILDYVARGLSNKEIARAIRVAPETVKWHLKNIFEKLKVNSRIQAVRSGLGRDLPLVSERGASRNDSGREGSR</sequence>
<organism evidence="5 6">
    <name type="scientific">Cupriavidus pauculus</name>
    <dbReference type="NCBI Taxonomy" id="82633"/>
    <lineage>
        <taxon>Bacteria</taxon>
        <taxon>Pseudomonadati</taxon>
        <taxon>Pseudomonadota</taxon>
        <taxon>Betaproteobacteria</taxon>
        <taxon>Burkholderiales</taxon>
        <taxon>Burkholderiaceae</taxon>
        <taxon>Cupriavidus</taxon>
    </lineage>
</organism>
<dbReference type="EMBL" id="PJRP01000011">
    <property type="protein sequence ID" value="PLP98528.1"/>
    <property type="molecule type" value="Genomic_DNA"/>
</dbReference>
<dbReference type="Pfam" id="PF00196">
    <property type="entry name" value="GerE"/>
    <property type="match status" value="1"/>
</dbReference>
<protein>
    <submittedName>
        <fullName evidence="5">Helix-turn-helix transcriptional regulator</fullName>
    </submittedName>
</protein>
<dbReference type="SUPFAM" id="SSF46894">
    <property type="entry name" value="C-terminal effector domain of the bipartite response regulators"/>
    <property type="match status" value="1"/>
</dbReference>
<feature type="domain" description="HTH luxR-type" evidence="4">
    <location>
        <begin position="864"/>
        <end position="929"/>
    </location>
</feature>
<dbReference type="Proteomes" id="UP000234341">
    <property type="component" value="Unassembled WGS sequence"/>
</dbReference>
<dbReference type="OrthoDB" id="134985at2"/>
<dbReference type="InterPro" id="IPR027417">
    <property type="entry name" value="P-loop_NTPase"/>
</dbReference>
<keyword evidence="1" id="KW-0805">Transcription regulation</keyword>
<dbReference type="InterPro" id="IPR016032">
    <property type="entry name" value="Sig_transdc_resp-reg_C-effctor"/>
</dbReference>
<reference evidence="5 6" key="1">
    <citation type="submission" date="2017-12" db="EMBL/GenBank/DDBJ databases">
        <title>Genome sequence of the active heterotrophic nitrifier-denitrifier, Cupriavidus pauculus UM1.</title>
        <authorList>
            <person name="Putonti C."/>
            <person name="Castignetti D."/>
        </authorList>
    </citation>
    <scope>NUCLEOTIDE SEQUENCE [LARGE SCALE GENOMIC DNA]</scope>
    <source>
        <strain evidence="5 6">UM1</strain>
    </source>
</reference>
<comment type="caution">
    <text evidence="5">The sequence shown here is derived from an EMBL/GenBank/DDBJ whole genome shotgun (WGS) entry which is preliminary data.</text>
</comment>
<keyword evidence="3" id="KW-0804">Transcription</keyword>
<dbReference type="InterPro" id="IPR059106">
    <property type="entry name" value="WHD_MalT"/>
</dbReference>
<accession>A0A2N5C8G9</accession>
<evidence type="ECO:0000256" key="1">
    <source>
        <dbReference type="ARBA" id="ARBA00023015"/>
    </source>
</evidence>
<dbReference type="PANTHER" id="PTHR44688:SF25">
    <property type="entry name" value="HTH LUXR-TYPE DOMAIN-CONTAINING PROTEIN"/>
    <property type="match status" value="1"/>
</dbReference>
<name>A0A2N5C8G9_9BURK</name>
<dbReference type="SUPFAM" id="SSF48452">
    <property type="entry name" value="TPR-like"/>
    <property type="match status" value="1"/>
</dbReference>
<dbReference type="SMART" id="SM00421">
    <property type="entry name" value="HTH_LUXR"/>
    <property type="match status" value="1"/>
</dbReference>
<dbReference type="Pfam" id="PF25873">
    <property type="entry name" value="WHD_MalT"/>
    <property type="match status" value="1"/>
</dbReference>